<dbReference type="AlphaFoldDB" id="A0A0F9GAU0"/>
<name>A0A0F9GAU0_9ZZZZ</name>
<protein>
    <submittedName>
        <fullName evidence="1">Uncharacterized protein</fullName>
    </submittedName>
</protein>
<proteinExistence type="predicted"/>
<feature type="non-terminal residue" evidence="1">
    <location>
        <position position="87"/>
    </location>
</feature>
<comment type="caution">
    <text evidence="1">The sequence shown here is derived from an EMBL/GenBank/DDBJ whole genome shotgun (WGS) entry which is preliminary data.</text>
</comment>
<sequence>MAAEKCNATAEMVRNIIRDSGMETDPYAEAYIQALDQSEEMYGCAGVQSQAAYIFGNLKPKTDKEKLAKQKLLDISRGLTPRATLEV</sequence>
<accession>A0A0F9GAU0</accession>
<gene>
    <name evidence="1" type="ORF">LCGC14_2207280</name>
</gene>
<organism evidence="1">
    <name type="scientific">marine sediment metagenome</name>
    <dbReference type="NCBI Taxonomy" id="412755"/>
    <lineage>
        <taxon>unclassified sequences</taxon>
        <taxon>metagenomes</taxon>
        <taxon>ecological metagenomes</taxon>
    </lineage>
</organism>
<evidence type="ECO:0000313" key="1">
    <source>
        <dbReference type="EMBL" id="KKL60247.1"/>
    </source>
</evidence>
<dbReference type="EMBL" id="LAZR01029217">
    <property type="protein sequence ID" value="KKL60247.1"/>
    <property type="molecule type" value="Genomic_DNA"/>
</dbReference>
<reference evidence="1" key="1">
    <citation type="journal article" date="2015" name="Nature">
        <title>Complex archaea that bridge the gap between prokaryotes and eukaryotes.</title>
        <authorList>
            <person name="Spang A."/>
            <person name="Saw J.H."/>
            <person name="Jorgensen S.L."/>
            <person name="Zaremba-Niedzwiedzka K."/>
            <person name="Martijn J."/>
            <person name="Lind A.E."/>
            <person name="van Eijk R."/>
            <person name="Schleper C."/>
            <person name="Guy L."/>
            <person name="Ettema T.J."/>
        </authorList>
    </citation>
    <scope>NUCLEOTIDE SEQUENCE</scope>
</reference>